<dbReference type="EMBL" id="BAABDE010000039">
    <property type="protein sequence ID" value="GAA3841098.1"/>
    <property type="molecule type" value="Genomic_DNA"/>
</dbReference>
<protein>
    <recommendedName>
        <fullName evidence="1">SnoaL-like domain-containing protein</fullName>
    </recommendedName>
</protein>
<evidence type="ECO:0000313" key="3">
    <source>
        <dbReference type="Proteomes" id="UP001501009"/>
    </source>
</evidence>
<name>A0ABP7JCH7_9ACTN</name>
<dbReference type="InterPro" id="IPR037401">
    <property type="entry name" value="SnoaL-like"/>
</dbReference>
<evidence type="ECO:0000259" key="1">
    <source>
        <dbReference type="Pfam" id="PF13577"/>
    </source>
</evidence>
<dbReference type="Pfam" id="PF13577">
    <property type="entry name" value="SnoaL_4"/>
    <property type="match status" value="1"/>
</dbReference>
<dbReference type="SUPFAM" id="SSF54427">
    <property type="entry name" value="NTF2-like"/>
    <property type="match status" value="1"/>
</dbReference>
<keyword evidence="3" id="KW-1185">Reference proteome</keyword>
<dbReference type="RefSeq" id="WP_275768916.1">
    <property type="nucleotide sequence ID" value="NZ_BAABDE010000039.1"/>
</dbReference>
<reference evidence="3" key="1">
    <citation type="journal article" date="2019" name="Int. J. Syst. Evol. Microbiol.">
        <title>The Global Catalogue of Microorganisms (GCM) 10K type strain sequencing project: providing services to taxonomists for standard genome sequencing and annotation.</title>
        <authorList>
            <consortium name="The Broad Institute Genomics Platform"/>
            <consortium name="The Broad Institute Genome Sequencing Center for Infectious Disease"/>
            <person name="Wu L."/>
            <person name="Ma J."/>
        </authorList>
    </citation>
    <scope>NUCLEOTIDE SEQUENCE [LARGE SCALE GENOMIC DNA]</scope>
    <source>
        <strain evidence="3">JCM 17138</strain>
    </source>
</reference>
<sequence length="134" mass="14658">MTETTGATPVKDTVIDRYISIYDRTAYEPEALKELEAIFAPDAVVELADGMEPATGLPAIMAVYEHLAKGMADSKHFWTVTELDDGRLECHWIQAARGTDGRLIGQSGIEQATVNADGQITHLVNRFVPVVGWV</sequence>
<feature type="domain" description="SnoaL-like" evidence="1">
    <location>
        <begin position="16"/>
        <end position="82"/>
    </location>
</feature>
<proteinExistence type="predicted"/>
<comment type="caution">
    <text evidence="2">The sequence shown here is derived from an EMBL/GenBank/DDBJ whole genome shotgun (WGS) entry which is preliminary data.</text>
</comment>
<organism evidence="2 3">
    <name type="scientific">Streptomyces coacervatus</name>
    <dbReference type="NCBI Taxonomy" id="647381"/>
    <lineage>
        <taxon>Bacteria</taxon>
        <taxon>Bacillati</taxon>
        <taxon>Actinomycetota</taxon>
        <taxon>Actinomycetes</taxon>
        <taxon>Kitasatosporales</taxon>
        <taxon>Streptomycetaceae</taxon>
        <taxon>Streptomyces</taxon>
    </lineage>
</organism>
<gene>
    <name evidence="2" type="ORF">GCM10022403_086670</name>
</gene>
<evidence type="ECO:0000313" key="2">
    <source>
        <dbReference type="EMBL" id="GAA3841098.1"/>
    </source>
</evidence>
<accession>A0ABP7JCH7</accession>
<dbReference type="Gene3D" id="3.10.450.50">
    <property type="match status" value="1"/>
</dbReference>
<dbReference type="Proteomes" id="UP001501009">
    <property type="component" value="Unassembled WGS sequence"/>
</dbReference>
<dbReference type="InterPro" id="IPR032710">
    <property type="entry name" value="NTF2-like_dom_sf"/>
</dbReference>